<dbReference type="Gene3D" id="3.30.200.20">
    <property type="entry name" value="Phosphorylase Kinase, domain 1"/>
    <property type="match status" value="1"/>
</dbReference>
<evidence type="ECO:0000256" key="5">
    <source>
        <dbReference type="ARBA" id="ARBA00022840"/>
    </source>
</evidence>
<accession>A0AA88GEV7</accession>
<dbReference type="InterPro" id="IPR008271">
    <property type="entry name" value="Ser/Thr_kinase_AS"/>
</dbReference>
<proteinExistence type="predicted"/>
<evidence type="ECO:0000313" key="9">
    <source>
        <dbReference type="Proteomes" id="UP000816034"/>
    </source>
</evidence>
<dbReference type="Pfam" id="PF00069">
    <property type="entry name" value="Pkinase"/>
    <property type="match status" value="1"/>
</dbReference>
<evidence type="ECO:0000259" key="7">
    <source>
        <dbReference type="PROSITE" id="PS50011"/>
    </source>
</evidence>
<dbReference type="PROSITE" id="PS00108">
    <property type="entry name" value="PROTEIN_KINASE_ST"/>
    <property type="match status" value="1"/>
</dbReference>
<keyword evidence="3" id="KW-0547">Nucleotide-binding</keyword>
<keyword evidence="4" id="KW-0418">Kinase</keyword>
<comment type="caution">
    <text evidence="8">The sequence shown here is derived from an EMBL/GenBank/DDBJ whole genome shotgun (WGS) entry which is preliminary data.</text>
</comment>
<evidence type="ECO:0000256" key="6">
    <source>
        <dbReference type="SAM" id="MobiDB-lite"/>
    </source>
</evidence>
<feature type="compositionally biased region" description="Low complexity" evidence="6">
    <location>
        <begin position="90"/>
        <end position="105"/>
    </location>
</feature>
<evidence type="ECO:0000256" key="4">
    <source>
        <dbReference type="ARBA" id="ARBA00022777"/>
    </source>
</evidence>
<feature type="domain" description="Protein kinase" evidence="7">
    <location>
        <begin position="152"/>
        <end position="501"/>
    </location>
</feature>
<feature type="compositionally biased region" description="Polar residues" evidence="6">
    <location>
        <begin position="539"/>
        <end position="548"/>
    </location>
</feature>
<protein>
    <recommendedName>
        <fullName evidence="7">Protein kinase domain-containing protein</fullName>
    </recommendedName>
</protein>
<dbReference type="EMBL" id="PYSW02000068">
    <property type="protein sequence ID" value="KAG2372766.1"/>
    <property type="molecule type" value="Genomic_DNA"/>
</dbReference>
<name>A0AA88GEV7_NAELO</name>
<dbReference type="RefSeq" id="XP_044541941.1">
    <property type="nucleotide sequence ID" value="XM_044689071.1"/>
</dbReference>
<feature type="region of interest" description="Disordered" evidence="6">
    <location>
        <begin position="526"/>
        <end position="548"/>
    </location>
</feature>
<keyword evidence="2" id="KW-0808">Transferase</keyword>
<reference evidence="8 9" key="1">
    <citation type="journal article" date="2018" name="BMC Genomics">
        <title>The genome of Naegleria lovaniensis, the basis for a comparative approach to unravel pathogenicity factors of the human pathogenic amoeba N. fowleri.</title>
        <authorList>
            <person name="Liechti N."/>
            <person name="Schurch N."/>
            <person name="Bruggmann R."/>
            <person name="Wittwer M."/>
        </authorList>
    </citation>
    <scope>NUCLEOTIDE SEQUENCE [LARGE SCALE GENOMIC DNA]</scope>
    <source>
        <strain evidence="8 9">ATCC 30569</strain>
    </source>
</reference>
<dbReference type="SUPFAM" id="SSF56112">
    <property type="entry name" value="Protein kinase-like (PK-like)"/>
    <property type="match status" value="1"/>
</dbReference>
<dbReference type="InterPro" id="IPR000719">
    <property type="entry name" value="Prot_kinase_dom"/>
</dbReference>
<evidence type="ECO:0000256" key="2">
    <source>
        <dbReference type="ARBA" id="ARBA00022679"/>
    </source>
</evidence>
<dbReference type="GeneID" id="68105671"/>
<dbReference type="AlphaFoldDB" id="A0AA88GEV7"/>
<dbReference type="Proteomes" id="UP000816034">
    <property type="component" value="Unassembled WGS sequence"/>
</dbReference>
<evidence type="ECO:0000256" key="3">
    <source>
        <dbReference type="ARBA" id="ARBA00022741"/>
    </source>
</evidence>
<gene>
    <name evidence="8" type="ORF">C9374_013218</name>
</gene>
<dbReference type="PROSITE" id="PS50011">
    <property type="entry name" value="PROTEIN_KINASE_DOM"/>
    <property type="match status" value="1"/>
</dbReference>
<dbReference type="SMART" id="SM00220">
    <property type="entry name" value="S_TKc"/>
    <property type="match status" value="1"/>
</dbReference>
<dbReference type="FunFam" id="1.10.510.10:FF:000624">
    <property type="entry name" value="Mitogen-activated protein kinase"/>
    <property type="match status" value="1"/>
</dbReference>
<dbReference type="Gene3D" id="1.10.510.10">
    <property type="entry name" value="Transferase(Phosphotransferase) domain 1"/>
    <property type="match status" value="1"/>
</dbReference>
<dbReference type="GO" id="GO:0004674">
    <property type="term" value="F:protein serine/threonine kinase activity"/>
    <property type="evidence" value="ECO:0007669"/>
    <property type="project" value="UniProtKB-KW"/>
</dbReference>
<keyword evidence="1" id="KW-0723">Serine/threonine-protein kinase</keyword>
<keyword evidence="9" id="KW-1185">Reference proteome</keyword>
<dbReference type="PANTHER" id="PTHR24055">
    <property type="entry name" value="MITOGEN-ACTIVATED PROTEIN KINASE"/>
    <property type="match status" value="1"/>
</dbReference>
<sequence>MTFRNLLFCSKPSPSPNPFILPATTTNANNNSSQEGTNKTSEFDQIPDEMYRIIEEIINNCDEDISDVQYHSKTNQDDESMIQDFDDEFSNNSDDSSSTFGSDFTVPEPSQILPQPLHHQQVATHLITSPDGSLEFEMILPLRYEPVRDESTGCVKILGQGGYGVVIACWDKFRPITSSSTNSSTTSQSPPYQMVAVKKVRNVFESGAPYRMLREIKIMRHLRHHENIVELVDVFISTHSRNVPYCLKELQDLYIVMGLMQDGDLKMYLNRLGKKKQCVSIEFVKNIMRQLVSAMEYMRSFGVLHRDLKPANVLVQTHSTREANNDEHEGKDLVHVRISDFGLSTSETDHPGQSPNSMYVVTRYYRSPEVILQYDTQTSSVDSWSLGCIFAELLYMLGPKPIRRPLFLVQQSGQDMKGIIEHLNLITCLLGKPKDLNDIKGSDGAREFYEQHFYEFSEEGVDLKAIFPSAPEEALDLLREFLQWNPEKRITFANALCHPFLAQEEDASVENMHLSSLHLDAVNQTRSTHDEKNVETHPTACQQQTTKPAQHHRIEFNFQTKCDATTLRYLYYKEMMYFNRRVVLMKTQ</sequence>
<dbReference type="InterPro" id="IPR011009">
    <property type="entry name" value="Kinase-like_dom_sf"/>
</dbReference>
<dbReference type="InterPro" id="IPR050117">
    <property type="entry name" value="MAPK"/>
</dbReference>
<dbReference type="GO" id="GO:0005524">
    <property type="term" value="F:ATP binding"/>
    <property type="evidence" value="ECO:0007669"/>
    <property type="project" value="UniProtKB-KW"/>
</dbReference>
<feature type="region of interest" description="Disordered" evidence="6">
    <location>
        <begin position="85"/>
        <end position="109"/>
    </location>
</feature>
<evidence type="ECO:0000313" key="8">
    <source>
        <dbReference type="EMBL" id="KAG2372766.1"/>
    </source>
</evidence>
<evidence type="ECO:0000256" key="1">
    <source>
        <dbReference type="ARBA" id="ARBA00022527"/>
    </source>
</evidence>
<keyword evidence="5" id="KW-0067">ATP-binding</keyword>
<organism evidence="8 9">
    <name type="scientific">Naegleria lovaniensis</name>
    <name type="common">Amoeba</name>
    <dbReference type="NCBI Taxonomy" id="51637"/>
    <lineage>
        <taxon>Eukaryota</taxon>
        <taxon>Discoba</taxon>
        <taxon>Heterolobosea</taxon>
        <taxon>Tetramitia</taxon>
        <taxon>Eutetramitia</taxon>
        <taxon>Vahlkampfiidae</taxon>
        <taxon>Naegleria</taxon>
    </lineage>
</organism>